<dbReference type="AlphaFoldDB" id="A0A8S2R8M8"/>
<organism evidence="3 4">
    <name type="scientific">Rotaria magnacalcarata</name>
    <dbReference type="NCBI Taxonomy" id="392030"/>
    <lineage>
        <taxon>Eukaryota</taxon>
        <taxon>Metazoa</taxon>
        <taxon>Spiralia</taxon>
        <taxon>Gnathifera</taxon>
        <taxon>Rotifera</taxon>
        <taxon>Eurotatoria</taxon>
        <taxon>Bdelloidea</taxon>
        <taxon>Philodinida</taxon>
        <taxon>Philodinidae</taxon>
        <taxon>Rotaria</taxon>
    </lineage>
</organism>
<evidence type="ECO:0000256" key="1">
    <source>
        <dbReference type="SAM" id="MobiDB-lite"/>
    </source>
</evidence>
<keyword evidence="2" id="KW-0472">Membrane</keyword>
<dbReference type="InterPro" id="IPR032675">
    <property type="entry name" value="LRR_dom_sf"/>
</dbReference>
<protein>
    <recommendedName>
        <fullName evidence="5">Mitochondrial ATP synthase regulatory component factor B</fullName>
    </recommendedName>
</protein>
<evidence type="ECO:0008006" key="5">
    <source>
        <dbReference type="Google" id="ProtNLM"/>
    </source>
</evidence>
<dbReference type="SUPFAM" id="SSF52047">
    <property type="entry name" value="RNI-like"/>
    <property type="match status" value="1"/>
</dbReference>
<keyword evidence="2" id="KW-0812">Transmembrane</keyword>
<dbReference type="Gene3D" id="3.80.10.10">
    <property type="entry name" value="Ribonuclease Inhibitor"/>
    <property type="match status" value="1"/>
</dbReference>
<feature type="region of interest" description="Disordered" evidence="1">
    <location>
        <begin position="166"/>
        <end position="195"/>
    </location>
</feature>
<evidence type="ECO:0000256" key="2">
    <source>
        <dbReference type="SAM" id="Phobius"/>
    </source>
</evidence>
<reference evidence="3" key="1">
    <citation type="submission" date="2021-02" db="EMBL/GenBank/DDBJ databases">
        <authorList>
            <person name="Nowell W R."/>
        </authorList>
    </citation>
    <scope>NUCLEOTIDE SEQUENCE</scope>
</reference>
<gene>
    <name evidence="3" type="ORF">GIL414_LOCUS19237</name>
</gene>
<keyword evidence="2" id="KW-1133">Transmembrane helix</keyword>
<evidence type="ECO:0000313" key="4">
    <source>
        <dbReference type="Proteomes" id="UP000681720"/>
    </source>
</evidence>
<comment type="caution">
    <text evidence="3">The sequence shown here is derived from an EMBL/GenBank/DDBJ whole genome shotgun (WGS) entry which is preliminary data.</text>
</comment>
<dbReference type="EMBL" id="CAJOBJ010009740">
    <property type="protein sequence ID" value="CAF4145390.1"/>
    <property type="molecule type" value="Genomic_DNA"/>
</dbReference>
<dbReference type="Proteomes" id="UP000681720">
    <property type="component" value="Unassembled WGS sequence"/>
</dbReference>
<sequence length="264" mass="29680">MTKILSQRSNFSPLIFHRQFWNSLNIVWNKYDRKRVQEIGPDRACAEWLVRCGGSVRFKNWGTFSSHFNTIPAGASNQFKIEEIRAINASITSEGFAHLDGLSDLKKIHLEKCDQICDSSIARCNKVKDSLESIELIDLAQISENGLAYLAGLNSISREKLIPIYGRNAPQTDPRDTIPPRPAGTRQEPRPNRNFGFGEGVNFQMSFGVGAFPFGLFQTAFTTTNVHHNFAPPPPGTPERYQHELLSRVFLGIALAVILFIIFN</sequence>
<accession>A0A8S2R8M8</accession>
<proteinExistence type="predicted"/>
<name>A0A8S2R8M8_9BILA</name>
<evidence type="ECO:0000313" key="3">
    <source>
        <dbReference type="EMBL" id="CAF4145390.1"/>
    </source>
</evidence>
<feature type="transmembrane region" description="Helical" evidence="2">
    <location>
        <begin position="245"/>
        <end position="263"/>
    </location>
</feature>